<keyword evidence="20" id="KW-1185">Reference proteome</keyword>
<dbReference type="GO" id="GO:0045944">
    <property type="term" value="P:positive regulation of transcription by RNA polymerase II"/>
    <property type="evidence" value="ECO:0007669"/>
    <property type="project" value="TreeGrafter"/>
</dbReference>
<dbReference type="GO" id="GO:0005634">
    <property type="term" value="C:nucleus"/>
    <property type="evidence" value="ECO:0007669"/>
    <property type="project" value="UniProtKB-SubCell"/>
</dbReference>
<keyword evidence="11" id="KW-0963">Cytoplasm</keyword>
<evidence type="ECO:0000256" key="8">
    <source>
        <dbReference type="ARBA" id="ARBA00023117"/>
    </source>
</evidence>
<evidence type="ECO:0000313" key="20">
    <source>
        <dbReference type="Proteomes" id="UP000291343"/>
    </source>
</evidence>
<dbReference type="STRING" id="195883.A0A482XSG0"/>
<dbReference type="SUPFAM" id="SSF47370">
    <property type="entry name" value="Bromodomain"/>
    <property type="match status" value="1"/>
</dbReference>
<keyword evidence="13" id="KW-0012">Acyltransferase</keyword>
<evidence type="ECO:0000256" key="11">
    <source>
        <dbReference type="ARBA" id="ARBA00023212"/>
    </source>
</evidence>
<evidence type="ECO:0000259" key="18">
    <source>
        <dbReference type="PROSITE" id="PS51186"/>
    </source>
</evidence>
<dbReference type="Pfam" id="PF00583">
    <property type="entry name" value="Acetyltransf_1"/>
    <property type="match status" value="1"/>
</dbReference>
<dbReference type="Pfam" id="PF06466">
    <property type="entry name" value="PCAF_N"/>
    <property type="match status" value="1"/>
</dbReference>
<evidence type="ECO:0000256" key="1">
    <source>
        <dbReference type="ARBA" id="ARBA00004123"/>
    </source>
</evidence>
<evidence type="ECO:0000256" key="2">
    <source>
        <dbReference type="ARBA" id="ARBA00004300"/>
    </source>
</evidence>
<dbReference type="Gene3D" id="1.20.920.10">
    <property type="entry name" value="Bromodomain-like"/>
    <property type="match status" value="1"/>
</dbReference>
<evidence type="ECO:0000256" key="7">
    <source>
        <dbReference type="ARBA" id="ARBA00023015"/>
    </source>
</evidence>
<dbReference type="Gene3D" id="3.40.630.30">
    <property type="match status" value="1"/>
</dbReference>
<protein>
    <recommendedName>
        <fullName evidence="4">histone acetyltransferase</fullName>
        <ecNumber evidence="4">2.3.1.48</ecNumber>
    </recommendedName>
</protein>
<evidence type="ECO:0000256" key="14">
    <source>
        <dbReference type="ARBA" id="ARBA00048940"/>
    </source>
</evidence>
<accession>A0A482XSG0</accession>
<comment type="similarity">
    <text evidence="3">Belongs to the acetyltransferase family. GCN5 subfamily.</text>
</comment>
<keyword evidence="6" id="KW-0156">Chromatin regulator</keyword>
<dbReference type="EMBL" id="QKKF02002514">
    <property type="protein sequence ID" value="RZF48409.1"/>
    <property type="molecule type" value="Genomic_DNA"/>
</dbReference>
<dbReference type="Pfam" id="PF00439">
    <property type="entry name" value="Bromodomain"/>
    <property type="match status" value="1"/>
</dbReference>
<dbReference type="AlphaFoldDB" id="A0A482XSG0"/>
<dbReference type="PANTHER" id="PTHR45750">
    <property type="entry name" value="GH11602P"/>
    <property type="match status" value="1"/>
</dbReference>
<dbReference type="FunCoup" id="A0A482XSG0">
    <property type="interactions" value="420"/>
</dbReference>
<evidence type="ECO:0000256" key="13">
    <source>
        <dbReference type="ARBA" id="ARBA00023315"/>
    </source>
</evidence>
<dbReference type="PROSITE" id="PS51186">
    <property type="entry name" value="GNAT"/>
    <property type="match status" value="1"/>
</dbReference>
<keyword evidence="5" id="KW-0808">Transferase</keyword>
<sequence>MADPSIGTTSVSNPGTNKQGEESSLNLLLHPQVVQQNNIQKVQQRKQEVYNWSQTEKFLKLAIYSACQGEGCKCTGWKVPPSVKRAVETDGYQSLLNCVDPCDNCVHPIASHISHLKSQPEEEIKRLLGMIVDVEIIFMFQHRETDPDSKKVYIYLYKLLRRCVVEMTKPNIEGPLKQPPFESPCISKAINNFICYKFNHLQPSECQTMYDLAKMFLHCLNHWNFETPSARRQEDSADEVSAYKVNYTRWLVFCHMPVFCDSLPHFETTLVFGRTLLRAVFKSVRQQLLDHCHNVRDRLPPENKVLILVHYPKFLSMLEEEIYSDSSPIWDADFKKAPPSYLQATIEKSALSRRGEFEKISLPLAERESSSGFTTFNLSPGIRKKAQRIEGLDKRSPEPKRKRAEAAETNEDISQDSVAKILATLGESLQVQQSNFVFQDGISLKPRGESVKEQEAEKVIEFHLIGNSLTQKVSKKTMLWLMSLQNLFSRHLPNMPVEYITRLLFDPEHKTLVLIKEKKPIGGICYRSFPSQGFTEIVFCVISTFLQEKGYGAHMMNRLKDYHVQKGIFHLLTFADENAIGYFRKQGFSDNIKLNPAVYKGFIKDYKRAMLMHCQLNEKIVYTDFRSIVRLQREIVQQLMEQRKQAIEESRPGLTCFKEEINRTIPLECIPGIGETGWRQATRTTRVSKVTEETSDPDTLHKSFKSVLNSIRNHSQAGPFLEPVDKDEVHDYYTHIKYPMDLKTMGQRLKAGYYTTRRLFIADMTRIFNNCRIYNPPESELYMFANNLEKYFQTRMKELSLWDK</sequence>
<keyword evidence="10" id="KW-0804">Transcription</keyword>
<feature type="domain" description="N-acetyltransferase" evidence="18">
    <location>
        <begin position="471"/>
        <end position="617"/>
    </location>
</feature>
<dbReference type="SMART" id="SM00297">
    <property type="entry name" value="BROMO"/>
    <property type="match status" value="1"/>
</dbReference>
<dbReference type="InterPro" id="IPR036427">
    <property type="entry name" value="Bromodomain-like_sf"/>
</dbReference>
<keyword evidence="8 15" id="KW-0103">Bromodomain</keyword>
<dbReference type="GO" id="GO:0043992">
    <property type="term" value="F:histone H3K9 acetyltransferase activity"/>
    <property type="evidence" value="ECO:0007669"/>
    <property type="project" value="UniProtKB-ARBA"/>
</dbReference>
<evidence type="ECO:0000256" key="5">
    <source>
        <dbReference type="ARBA" id="ARBA00022679"/>
    </source>
</evidence>
<organism evidence="19 20">
    <name type="scientific">Laodelphax striatellus</name>
    <name type="common">Small brown planthopper</name>
    <name type="synonym">Delphax striatella</name>
    <dbReference type="NCBI Taxonomy" id="195883"/>
    <lineage>
        <taxon>Eukaryota</taxon>
        <taxon>Metazoa</taxon>
        <taxon>Ecdysozoa</taxon>
        <taxon>Arthropoda</taxon>
        <taxon>Hexapoda</taxon>
        <taxon>Insecta</taxon>
        <taxon>Pterygota</taxon>
        <taxon>Neoptera</taxon>
        <taxon>Paraneoptera</taxon>
        <taxon>Hemiptera</taxon>
        <taxon>Auchenorrhyncha</taxon>
        <taxon>Fulgoroidea</taxon>
        <taxon>Delphacidae</taxon>
        <taxon>Criomorphinae</taxon>
        <taxon>Laodelphax</taxon>
    </lineage>
</organism>
<gene>
    <name evidence="19" type="ORF">LSTR_LSTR007576</name>
</gene>
<evidence type="ECO:0000256" key="10">
    <source>
        <dbReference type="ARBA" id="ARBA00023163"/>
    </source>
</evidence>
<dbReference type="SMR" id="A0A482XSG0"/>
<keyword evidence="11" id="KW-0206">Cytoskeleton</keyword>
<comment type="subcellular location">
    <subcellularLocation>
        <location evidence="2">Cytoplasm</location>
        <location evidence="2">Cytoskeleton</location>
        <location evidence="2">Microtubule organizing center</location>
        <location evidence="2">Centrosome</location>
    </subcellularLocation>
    <subcellularLocation>
        <location evidence="1">Nucleus</location>
    </subcellularLocation>
</comment>
<evidence type="ECO:0000256" key="15">
    <source>
        <dbReference type="PROSITE-ProRule" id="PRU00035"/>
    </source>
</evidence>
<dbReference type="GO" id="GO:0005813">
    <property type="term" value="C:centrosome"/>
    <property type="evidence" value="ECO:0007669"/>
    <property type="project" value="UniProtKB-SubCell"/>
</dbReference>
<dbReference type="InterPro" id="IPR000182">
    <property type="entry name" value="GNAT_dom"/>
</dbReference>
<keyword evidence="7" id="KW-0805">Transcription regulation</keyword>
<dbReference type="PROSITE" id="PS50014">
    <property type="entry name" value="BROMODOMAIN_2"/>
    <property type="match status" value="1"/>
</dbReference>
<dbReference type="InterPro" id="IPR001487">
    <property type="entry name" value="Bromodomain"/>
</dbReference>
<dbReference type="PROSITE" id="PS00633">
    <property type="entry name" value="BROMODOMAIN_1"/>
    <property type="match status" value="1"/>
</dbReference>
<evidence type="ECO:0000259" key="17">
    <source>
        <dbReference type="PROSITE" id="PS50014"/>
    </source>
</evidence>
<comment type="catalytic activity">
    <reaction evidence="14">
        <text>L-lysyl-[histone] + acetyl-CoA = N(6)-acetyl-L-lysyl-[histone] + CoA + H(+)</text>
        <dbReference type="Rhea" id="RHEA:21992"/>
        <dbReference type="Rhea" id="RHEA-COMP:9845"/>
        <dbReference type="Rhea" id="RHEA-COMP:11338"/>
        <dbReference type="ChEBI" id="CHEBI:15378"/>
        <dbReference type="ChEBI" id="CHEBI:29969"/>
        <dbReference type="ChEBI" id="CHEBI:57287"/>
        <dbReference type="ChEBI" id="CHEBI:57288"/>
        <dbReference type="ChEBI" id="CHEBI:61930"/>
        <dbReference type="EC" id="2.3.1.48"/>
    </reaction>
    <physiologicalReaction direction="left-to-right" evidence="14">
        <dbReference type="Rhea" id="RHEA:21993"/>
    </physiologicalReaction>
</comment>
<dbReference type="SUPFAM" id="SSF55729">
    <property type="entry name" value="Acyl-CoA N-acyltransferases (Nat)"/>
    <property type="match status" value="1"/>
</dbReference>
<evidence type="ECO:0000256" key="6">
    <source>
        <dbReference type="ARBA" id="ARBA00022853"/>
    </source>
</evidence>
<evidence type="ECO:0000256" key="12">
    <source>
        <dbReference type="ARBA" id="ARBA00023242"/>
    </source>
</evidence>
<feature type="region of interest" description="Disordered" evidence="16">
    <location>
        <begin position="387"/>
        <end position="410"/>
    </location>
</feature>
<dbReference type="PRINTS" id="PR00503">
    <property type="entry name" value="BROMODOMAIN"/>
</dbReference>
<keyword evidence="9" id="KW-0010">Activator</keyword>
<comment type="caution">
    <text evidence="19">The sequence shown here is derived from an EMBL/GenBank/DDBJ whole genome shotgun (WGS) entry which is preliminary data.</text>
</comment>
<evidence type="ECO:0000256" key="16">
    <source>
        <dbReference type="SAM" id="MobiDB-lite"/>
    </source>
</evidence>
<feature type="compositionally biased region" description="Basic and acidic residues" evidence="16">
    <location>
        <begin position="387"/>
        <end position="399"/>
    </location>
</feature>
<dbReference type="PANTHER" id="PTHR45750:SF3">
    <property type="entry name" value="HISTONE ACETYLTRANSFERASE"/>
    <property type="match status" value="1"/>
</dbReference>
<dbReference type="InParanoid" id="A0A482XSG0"/>
<dbReference type="EC" id="2.3.1.48" evidence="4"/>
<dbReference type="Proteomes" id="UP000291343">
    <property type="component" value="Unassembled WGS sequence"/>
</dbReference>
<dbReference type="CDD" id="cd05509">
    <property type="entry name" value="Bromo_gcn5_like"/>
    <property type="match status" value="1"/>
</dbReference>
<dbReference type="InterPro" id="IPR018359">
    <property type="entry name" value="Bromodomain_CS"/>
</dbReference>
<feature type="region of interest" description="Disordered" evidence="16">
    <location>
        <begin position="1"/>
        <end position="21"/>
    </location>
</feature>
<name>A0A482XSG0_LAOST</name>
<evidence type="ECO:0000256" key="3">
    <source>
        <dbReference type="ARBA" id="ARBA00008607"/>
    </source>
</evidence>
<dbReference type="GO" id="GO:0140672">
    <property type="term" value="C:ATAC complex"/>
    <property type="evidence" value="ECO:0007669"/>
    <property type="project" value="TreeGrafter"/>
</dbReference>
<proteinExistence type="inferred from homology"/>
<dbReference type="InterPro" id="IPR009464">
    <property type="entry name" value="PCAF_N"/>
</dbReference>
<reference evidence="19 20" key="1">
    <citation type="journal article" date="2017" name="Gigascience">
        <title>Genome sequence of the small brown planthopper, Laodelphax striatellus.</title>
        <authorList>
            <person name="Zhu J."/>
            <person name="Jiang F."/>
            <person name="Wang X."/>
            <person name="Yang P."/>
            <person name="Bao Y."/>
            <person name="Zhao W."/>
            <person name="Wang W."/>
            <person name="Lu H."/>
            <person name="Wang Q."/>
            <person name="Cui N."/>
            <person name="Li J."/>
            <person name="Chen X."/>
            <person name="Luo L."/>
            <person name="Yu J."/>
            <person name="Kang L."/>
            <person name="Cui F."/>
        </authorList>
    </citation>
    <scope>NUCLEOTIDE SEQUENCE [LARGE SCALE GENOMIC DNA]</scope>
    <source>
        <strain evidence="19">Lst14</strain>
    </source>
</reference>
<dbReference type="InterPro" id="IPR016181">
    <property type="entry name" value="Acyl_CoA_acyltransferase"/>
</dbReference>
<evidence type="ECO:0000256" key="4">
    <source>
        <dbReference type="ARBA" id="ARBA00013184"/>
    </source>
</evidence>
<keyword evidence="12" id="KW-0539">Nucleus</keyword>
<evidence type="ECO:0000256" key="9">
    <source>
        <dbReference type="ARBA" id="ARBA00023159"/>
    </source>
</evidence>
<evidence type="ECO:0000313" key="19">
    <source>
        <dbReference type="EMBL" id="RZF48409.1"/>
    </source>
</evidence>
<feature type="domain" description="Bromo" evidence="17">
    <location>
        <begin position="712"/>
        <end position="782"/>
    </location>
</feature>
<dbReference type="OrthoDB" id="1937912at2759"/>
<dbReference type="InterPro" id="IPR037800">
    <property type="entry name" value="GCN5"/>
</dbReference>